<feature type="signal peptide" evidence="1">
    <location>
        <begin position="1"/>
        <end position="22"/>
    </location>
</feature>
<dbReference type="AlphaFoldDB" id="A0A0B7I0Z0"/>
<evidence type="ECO:0000313" key="3">
    <source>
        <dbReference type="Proteomes" id="UP000045051"/>
    </source>
</evidence>
<dbReference type="PROSITE" id="PS51257">
    <property type="entry name" value="PROKAR_LIPOPROTEIN"/>
    <property type="match status" value="1"/>
</dbReference>
<organism evidence="2 3">
    <name type="scientific">Capnocytophaga canis</name>
    <dbReference type="NCBI Taxonomy" id="1848903"/>
    <lineage>
        <taxon>Bacteria</taxon>
        <taxon>Pseudomonadati</taxon>
        <taxon>Bacteroidota</taxon>
        <taxon>Flavobacteriia</taxon>
        <taxon>Flavobacteriales</taxon>
        <taxon>Flavobacteriaceae</taxon>
        <taxon>Capnocytophaga</taxon>
    </lineage>
</organism>
<sequence>MRHQHIIKSLLLLFVVALTACSKEEDTPTPAPTPPDMQLTLTEVSLMQGLHTQVGLSNASQVSITPNTSDVATLTHEKGQLNIRATKAGSVTFKITDATNSKRSVSLKVNVVPVKFGIMENIGGTMKVETKYRYQTPKTLHTAVSATDRKTHFLKLELPTVWKEGEATTVLYKDASATQPNPIKASVLQLYRQQGLPLVVYLVSEDKKQYFVFPILEK</sequence>
<evidence type="ECO:0000256" key="1">
    <source>
        <dbReference type="SAM" id="SignalP"/>
    </source>
</evidence>
<protein>
    <recommendedName>
        <fullName evidence="4">Lipoprotein</fullName>
    </recommendedName>
</protein>
<gene>
    <name evidence="2" type="ORF">CCAND38_1020003</name>
</gene>
<keyword evidence="3" id="KW-1185">Reference proteome</keyword>
<evidence type="ECO:0008006" key="4">
    <source>
        <dbReference type="Google" id="ProtNLM"/>
    </source>
</evidence>
<accession>A0A0B7I0Z0</accession>
<dbReference type="RefSeq" id="WP_042343105.1">
    <property type="nucleotide sequence ID" value="NZ_CDOI01000005.1"/>
</dbReference>
<name>A0A0B7I0Z0_9FLAO</name>
<dbReference type="EMBL" id="CDOI01000005">
    <property type="protein sequence ID" value="CEN43433.1"/>
    <property type="molecule type" value="Genomic_DNA"/>
</dbReference>
<proteinExistence type="predicted"/>
<keyword evidence="1" id="KW-0732">Signal</keyword>
<evidence type="ECO:0000313" key="2">
    <source>
        <dbReference type="EMBL" id="CEN43433.1"/>
    </source>
</evidence>
<dbReference type="Proteomes" id="UP000045051">
    <property type="component" value="Unassembled WGS sequence"/>
</dbReference>
<feature type="chain" id="PRO_5002116300" description="Lipoprotein" evidence="1">
    <location>
        <begin position="23"/>
        <end position="218"/>
    </location>
</feature>
<reference evidence="2 3" key="1">
    <citation type="submission" date="2015-01" db="EMBL/GenBank/DDBJ databases">
        <authorList>
            <person name="Xiang T."/>
            <person name="Song Y."/>
            <person name="Huang L."/>
            <person name="Wang B."/>
            <person name="Wu P."/>
        </authorList>
    </citation>
    <scope>NUCLEOTIDE SEQUENCE [LARGE SCALE GENOMIC DNA]</scope>
    <source>
        <strain evidence="2 3">CcD38</strain>
    </source>
</reference>